<accession>A0AA38CA73</accession>
<protein>
    <submittedName>
        <fullName evidence="3">Uncharacterized protein</fullName>
    </submittedName>
</protein>
<comment type="caution">
    <text evidence="3">The sequence shown here is derived from an EMBL/GenBank/DDBJ whole genome shotgun (WGS) entry which is preliminary data.</text>
</comment>
<evidence type="ECO:0000313" key="4">
    <source>
        <dbReference type="Proteomes" id="UP000824469"/>
    </source>
</evidence>
<dbReference type="Proteomes" id="UP000824469">
    <property type="component" value="Unassembled WGS sequence"/>
</dbReference>
<name>A0AA38CA73_TAXCH</name>
<evidence type="ECO:0000256" key="2">
    <source>
        <dbReference type="SAM" id="MobiDB-lite"/>
    </source>
</evidence>
<feature type="region of interest" description="Disordered" evidence="2">
    <location>
        <begin position="76"/>
        <end position="99"/>
    </location>
</feature>
<proteinExistence type="predicted"/>
<keyword evidence="1" id="KW-0175">Coiled coil</keyword>
<evidence type="ECO:0000256" key="1">
    <source>
        <dbReference type="SAM" id="Coils"/>
    </source>
</evidence>
<reference evidence="3 4" key="1">
    <citation type="journal article" date="2021" name="Nat. Plants">
        <title>The Taxus genome provides insights into paclitaxel biosynthesis.</title>
        <authorList>
            <person name="Xiong X."/>
            <person name="Gou J."/>
            <person name="Liao Q."/>
            <person name="Li Y."/>
            <person name="Zhou Q."/>
            <person name="Bi G."/>
            <person name="Li C."/>
            <person name="Du R."/>
            <person name="Wang X."/>
            <person name="Sun T."/>
            <person name="Guo L."/>
            <person name="Liang H."/>
            <person name="Lu P."/>
            <person name="Wu Y."/>
            <person name="Zhang Z."/>
            <person name="Ro D.K."/>
            <person name="Shang Y."/>
            <person name="Huang S."/>
            <person name="Yan J."/>
        </authorList>
    </citation>
    <scope>NUCLEOTIDE SEQUENCE [LARGE SCALE GENOMIC DNA]</scope>
    <source>
        <strain evidence="3">Ta-2019</strain>
    </source>
</reference>
<organism evidence="3 4">
    <name type="scientific">Taxus chinensis</name>
    <name type="common">Chinese yew</name>
    <name type="synonym">Taxus wallichiana var. chinensis</name>
    <dbReference type="NCBI Taxonomy" id="29808"/>
    <lineage>
        <taxon>Eukaryota</taxon>
        <taxon>Viridiplantae</taxon>
        <taxon>Streptophyta</taxon>
        <taxon>Embryophyta</taxon>
        <taxon>Tracheophyta</taxon>
        <taxon>Spermatophyta</taxon>
        <taxon>Pinopsida</taxon>
        <taxon>Pinidae</taxon>
        <taxon>Conifers II</taxon>
        <taxon>Cupressales</taxon>
        <taxon>Taxaceae</taxon>
        <taxon>Taxus</taxon>
    </lineage>
</organism>
<sequence>MRTMFTGKNISFSRPTASRGTLNFSSEFPTLSVGNFPSGQGVSVLNNIELDDEYLGIESRLQEHGTFNPQDMIHAARQSSPGRQDRSRTPSPVQVGSVLTDDQKTNFPLSILLADNTEANIDIISKEVEELKIWEFRAKVLIKEINSRYKNHNQRHILYSSHQNESGNIDILLNQVVSGSVTFDNNYEDEVLNIMLNRVENLNAEAQAYHNMWSRDKGLVVIENVERDKALSKYENLKNEASVLNLHLQSARKSVNATIELKEKLVILNKKNNTLRRIIKENAMDPDLLLKKQDEDDQTLLFAGEVANQEKVILSNIEVAAKDLVQS</sequence>
<keyword evidence="4" id="KW-1185">Reference proteome</keyword>
<gene>
    <name evidence="3" type="ORF">KI387_041302</name>
</gene>
<dbReference type="EMBL" id="JAHRHJ020001071">
    <property type="protein sequence ID" value="KAH9293494.1"/>
    <property type="molecule type" value="Genomic_DNA"/>
</dbReference>
<dbReference type="AlphaFoldDB" id="A0AA38CA73"/>
<feature type="non-terminal residue" evidence="3">
    <location>
        <position position="1"/>
    </location>
</feature>
<evidence type="ECO:0000313" key="3">
    <source>
        <dbReference type="EMBL" id="KAH9293494.1"/>
    </source>
</evidence>
<feature type="coiled-coil region" evidence="1">
    <location>
        <begin position="192"/>
        <end position="254"/>
    </location>
</feature>